<dbReference type="GO" id="GO:0052170">
    <property type="term" value="P:symbiont-mediated suppression of host innate immune response"/>
    <property type="evidence" value="ECO:0007669"/>
    <property type="project" value="UniProtKB-KW"/>
</dbReference>
<comment type="catalytic activity">
    <reaction evidence="53">
        <text>a ribonucleoside 5'-triphosphate + H2O = a ribonucleoside 5'-diphosphate + phosphate + H(+)</text>
        <dbReference type="Rhea" id="RHEA:23680"/>
        <dbReference type="ChEBI" id="CHEBI:15377"/>
        <dbReference type="ChEBI" id="CHEBI:15378"/>
        <dbReference type="ChEBI" id="CHEBI:43474"/>
        <dbReference type="ChEBI" id="CHEBI:57930"/>
        <dbReference type="ChEBI" id="CHEBI:61557"/>
        <dbReference type="EC" id="3.6.1.15"/>
    </reaction>
</comment>
<keyword evidence="27" id="KW-0378">Hydrolase</keyword>
<comment type="function">
    <text evidence="50">Required cofactor for the serine protease function of NS3. May have membrane-destabilizing activity and form viroporins.</text>
</comment>
<keyword evidence="36" id="KW-0694">RNA-binding</keyword>
<evidence type="ECO:0000256" key="19">
    <source>
        <dbReference type="ARBA" id="ARBA00022664"/>
    </source>
</evidence>
<dbReference type="InterPro" id="IPR027417">
    <property type="entry name" value="P-loop_NTPase"/>
</dbReference>
<dbReference type="GO" id="GO:0046718">
    <property type="term" value="P:symbiont entry into host cell"/>
    <property type="evidence" value="ECO:0007669"/>
    <property type="project" value="UniProtKB-KW"/>
</dbReference>
<dbReference type="CDD" id="cd23204">
    <property type="entry name" value="Flavivirus_RdRp"/>
    <property type="match status" value="1"/>
</dbReference>
<dbReference type="GO" id="GO:0003724">
    <property type="term" value="F:RNA helicase activity"/>
    <property type="evidence" value="ECO:0007669"/>
    <property type="project" value="UniProtKB-EC"/>
</dbReference>
<dbReference type="InterPro" id="IPR002877">
    <property type="entry name" value="RNA_MeTrfase_FtsJ_dom"/>
</dbReference>
<evidence type="ECO:0000259" key="60">
    <source>
        <dbReference type="PROSITE" id="PS50507"/>
    </source>
</evidence>
<keyword evidence="40 59" id="KW-0472">Membrane</keyword>
<dbReference type="GO" id="GO:0046872">
    <property type="term" value="F:metal ion binding"/>
    <property type="evidence" value="ECO:0007669"/>
    <property type="project" value="UniProtKB-KW"/>
</dbReference>
<evidence type="ECO:0000256" key="32">
    <source>
        <dbReference type="ARBA" id="ARBA00022840"/>
    </source>
</evidence>
<dbReference type="Proteomes" id="UP000102309">
    <property type="component" value="Segment"/>
</dbReference>
<evidence type="ECO:0000256" key="18">
    <source>
        <dbReference type="ARBA" id="ARBA00022632"/>
    </source>
</evidence>
<evidence type="ECO:0000259" key="62">
    <source>
        <dbReference type="PROSITE" id="PS51194"/>
    </source>
</evidence>
<evidence type="ECO:0000256" key="42">
    <source>
        <dbReference type="ARBA" id="ARBA00023180"/>
    </source>
</evidence>
<keyword evidence="30" id="KW-0720">Serine protease</keyword>
<feature type="binding site" evidence="57">
    <location>
        <position position="2925"/>
    </location>
    <ligand>
        <name>Zn(2+)</name>
        <dbReference type="ChEBI" id="CHEBI:29105"/>
        <label>1</label>
    </ligand>
</feature>
<evidence type="ECO:0000256" key="15">
    <source>
        <dbReference type="ARBA" id="ARBA00022581"/>
    </source>
</evidence>
<dbReference type="InterPro" id="IPR043502">
    <property type="entry name" value="DNA/RNA_pol_sf"/>
</dbReference>
<dbReference type="Gene3D" id="2.60.260.50">
    <property type="entry name" value="Flavivirus polyprotein propeptide domain"/>
    <property type="match status" value="1"/>
</dbReference>
<dbReference type="PROSITE" id="PS51194">
    <property type="entry name" value="HELICASE_CTER"/>
    <property type="match status" value="1"/>
</dbReference>
<keyword evidence="25 57" id="KW-0479">Metal-binding</keyword>
<dbReference type="InterPro" id="IPR011998">
    <property type="entry name" value="Flavi_Glycoprot_E_cen/dimer"/>
</dbReference>
<keyword evidence="67" id="KW-1185">Reference proteome</keyword>
<dbReference type="InterPro" id="IPR014412">
    <property type="entry name" value="Gen_Poly_FLV"/>
</dbReference>
<keyword evidence="17" id="KW-0489">Methyltransferase</keyword>
<feature type="transmembrane region" description="Helical" evidence="59">
    <location>
        <begin position="2328"/>
        <end position="2347"/>
    </location>
</feature>
<evidence type="ECO:0000256" key="53">
    <source>
        <dbReference type="ARBA" id="ARBA00047631"/>
    </source>
</evidence>
<evidence type="ECO:0000313" key="66">
    <source>
        <dbReference type="EMBL" id="AJA91182.1"/>
    </source>
</evidence>
<dbReference type="InterPro" id="IPR014756">
    <property type="entry name" value="Ig_E-set"/>
</dbReference>
<dbReference type="GO" id="GO:0005524">
    <property type="term" value="F:ATP binding"/>
    <property type="evidence" value="ECO:0007669"/>
    <property type="project" value="UniProtKB-KW"/>
</dbReference>
<keyword evidence="11" id="KW-0964">Secreted</keyword>
<keyword evidence="33" id="KW-0946">Virion</keyword>
<dbReference type="PROSITE" id="PS50507">
    <property type="entry name" value="RDRP_SSRNA_POS"/>
    <property type="match status" value="1"/>
</dbReference>
<dbReference type="GeneID" id="23698132"/>
<comment type="subunit">
    <text evidence="51">Forms heterodimers with envelope protein E in the endoplasmic reticulum and Golgi.</text>
</comment>
<evidence type="ECO:0000256" key="9">
    <source>
        <dbReference type="ARBA" id="ARBA00022506"/>
    </source>
</evidence>
<keyword evidence="9" id="KW-1168">Fusion of virus membrane with host membrane</keyword>
<evidence type="ECO:0000256" key="46">
    <source>
        <dbReference type="ARBA" id="ARBA00023296"/>
    </source>
</evidence>
<dbReference type="GO" id="GO:0019062">
    <property type="term" value="P:virion attachment to host cell"/>
    <property type="evidence" value="ECO:0007669"/>
    <property type="project" value="UniProtKB-KW"/>
</dbReference>
<dbReference type="GO" id="GO:0004252">
    <property type="term" value="F:serine-type endopeptidase activity"/>
    <property type="evidence" value="ECO:0007669"/>
    <property type="project" value="InterPro"/>
</dbReference>
<feature type="binding site" evidence="57">
    <location>
        <position position="2928"/>
    </location>
    <ligand>
        <name>Zn(2+)</name>
        <dbReference type="ChEBI" id="CHEBI:29105"/>
        <label>1</label>
    </ligand>
</feature>
<keyword evidence="37" id="KW-0693">Viral RNA replication</keyword>
<keyword evidence="16" id="KW-1162">Viral penetration into host cytoplasm</keyword>
<feature type="transmembrane region" description="Helical" evidence="59">
    <location>
        <begin position="2149"/>
        <end position="2166"/>
    </location>
</feature>
<evidence type="ECO:0000256" key="50">
    <source>
        <dbReference type="ARBA" id="ARBA00035601"/>
    </source>
</evidence>
<dbReference type="CDD" id="cd17931">
    <property type="entry name" value="DEXHc_viral_Ns3"/>
    <property type="match status" value="1"/>
</dbReference>
<reference evidence="66 67" key="1">
    <citation type="journal article" date="2015" name="PLoS ONE">
        <title>New insights into flavivirus evolution, taxonomy and biogeographic history, extended by analysis of canonical and alternative coding sequences.</title>
        <authorList>
            <person name="Moureau G."/>
            <person name="Cook S."/>
            <person name="Lemey P."/>
            <person name="Nougairede A."/>
            <person name="Forrester N.L."/>
            <person name="Khasnatinov M."/>
            <person name="Charrel R.N."/>
            <person name="Firth A.E."/>
            <person name="Gould E.A."/>
            <person name="de Lamballerie X."/>
        </authorList>
    </citation>
    <scope>NUCLEOTIDE SEQUENCE [LARGE SCALE GENOMIC DNA]</scope>
    <source>
        <strain evidence="66">JG-128</strain>
    </source>
</reference>
<dbReference type="Gene3D" id="3.30.70.2840">
    <property type="entry name" value="Flavivirus RNA-directed RNA polymerase, thumb domain"/>
    <property type="match status" value="3"/>
</dbReference>
<protein>
    <recommendedName>
        <fullName evidence="7">Genome polyprotein</fullName>
    </recommendedName>
</protein>
<evidence type="ECO:0000256" key="3">
    <source>
        <dbReference type="ARBA" id="ARBA00004153"/>
    </source>
</evidence>
<proteinExistence type="predicted"/>
<dbReference type="InterPro" id="IPR000487">
    <property type="entry name" value="Flavi_NS2B"/>
</dbReference>
<dbReference type="Pfam" id="PF00869">
    <property type="entry name" value="Flavi_glycoprot"/>
    <property type="match status" value="1"/>
</dbReference>
<evidence type="ECO:0000256" key="17">
    <source>
        <dbReference type="ARBA" id="ARBA00022603"/>
    </source>
</evidence>
<keyword evidence="19" id="KW-0507">mRNA processing</keyword>
<feature type="transmembrane region" description="Helical" evidence="59">
    <location>
        <begin position="1187"/>
        <end position="1207"/>
    </location>
</feature>
<evidence type="ECO:0000256" key="52">
    <source>
        <dbReference type="ARBA" id="ARBA00046942"/>
    </source>
</evidence>
<keyword evidence="13" id="KW-0167">Capsid protein</keyword>
<evidence type="ECO:0000256" key="5">
    <source>
        <dbReference type="ARBA" id="ARBA00004461"/>
    </source>
</evidence>
<evidence type="ECO:0000259" key="61">
    <source>
        <dbReference type="PROSITE" id="PS51192"/>
    </source>
</evidence>
<dbReference type="InterPro" id="IPR000404">
    <property type="entry name" value="Flavi_NS4A"/>
</dbReference>
<dbReference type="GO" id="GO:0039694">
    <property type="term" value="P:viral RNA genome replication"/>
    <property type="evidence" value="ECO:0007669"/>
    <property type="project" value="InterPro"/>
</dbReference>
<feature type="transmembrane region" description="Helical" evidence="59">
    <location>
        <begin position="1140"/>
        <end position="1167"/>
    </location>
</feature>
<dbReference type="PROSITE" id="PS51591">
    <property type="entry name" value="RNA_CAP01_NS5_MT"/>
    <property type="match status" value="1"/>
</dbReference>
<feature type="domain" description="RdRp catalytic" evidence="60">
    <location>
        <begin position="3005"/>
        <end position="3150"/>
    </location>
</feature>
<dbReference type="InterPro" id="IPR001850">
    <property type="entry name" value="Flavi_NS3_S7"/>
</dbReference>
<evidence type="ECO:0000256" key="26">
    <source>
        <dbReference type="ARBA" id="ARBA00022741"/>
    </source>
</evidence>
<evidence type="ECO:0000256" key="4">
    <source>
        <dbReference type="ARBA" id="ARBA00004385"/>
    </source>
</evidence>
<keyword evidence="8" id="KW-0696">RNA-directed RNA polymerase</keyword>
<dbReference type="RefSeq" id="YP_009126871.1">
    <property type="nucleotide sequence ID" value="NC_026620.1"/>
</dbReference>
<keyword evidence="29" id="KW-0347">Helicase</keyword>
<dbReference type="GO" id="GO:0004483">
    <property type="term" value="F:methyltransferase cap1 activity"/>
    <property type="evidence" value="ECO:0007669"/>
    <property type="project" value="InterPro"/>
</dbReference>
<evidence type="ECO:0000256" key="2">
    <source>
        <dbReference type="ARBA" id="ARBA00004147"/>
    </source>
</evidence>
<dbReference type="Pfam" id="PF00948">
    <property type="entry name" value="Flavi_NS1"/>
    <property type="match status" value="1"/>
</dbReference>
<feature type="transmembrane region" description="Helical" evidence="59">
    <location>
        <begin position="1354"/>
        <end position="1376"/>
    </location>
</feature>
<feature type="disulfide bond" evidence="56">
    <location>
        <begin position="457"/>
        <end position="554"/>
    </location>
</feature>
<dbReference type="GO" id="GO:0004482">
    <property type="term" value="F:mRNA 5'-cap (guanine-N7-)-methyltransferase activity"/>
    <property type="evidence" value="ECO:0007669"/>
    <property type="project" value="InterPro"/>
</dbReference>
<dbReference type="Gene3D" id="3.30.387.10">
    <property type="entry name" value="Viral Envelope Glycoprotein, domain 3"/>
    <property type="match status" value="1"/>
</dbReference>
<dbReference type="InterPro" id="IPR014001">
    <property type="entry name" value="Helicase_ATP-bd"/>
</dbReference>
<evidence type="ECO:0000256" key="21">
    <source>
        <dbReference type="ARBA" id="ARBA00022679"/>
    </source>
</evidence>
<feature type="transmembrane region" description="Helical" evidence="59">
    <location>
        <begin position="1423"/>
        <end position="1448"/>
    </location>
</feature>
<keyword evidence="39" id="KW-0506">mRNA capping</keyword>
<dbReference type="Pfam" id="PF01350">
    <property type="entry name" value="Flavi_NS4A"/>
    <property type="match status" value="1"/>
</dbReference>
<dbReference type="InterPro" id="IPR029063">
    <property type="entry name" value="SAM-dependent_MTases_sf"/>
</dbReference>
<dbReference type="InterPro" id="IPR043504">
    <property type="entry name" value="Peptidase_S1_PA_chymotrypsin"/>
</dbReference>
<feature type="transmembrane region" description="Helical" evidence="59">
    <location>
        <begin position="97"/>
        <end position="114"/>
    </location>
</feature>
<feature type="transmembrane region" description="Helical" evidence="59">
    <location>
        <begin position="1228"/>
        <end position="1249"/>
    </location>
</feature>
<feature type="transmembrane region" description="Helical" evidence="59">
    <location>
        <begin position="703"/>
        <end position="725"/>
    </location>
</feature>
<evidence type="ECO:0000256" key="31">
    <source>
        <dbReference type="ARBA" id="ARBA00022830"/>
    </source>
</evidence>
<keyword evidence="28" id="KW-1161">Viral attachment to host cell</keyword>
<feature type="binding site" evidence="57">
    <location>
        <position position="2920"/>
    </location>
    <ligand>
        <name>Zn(2+)</name>
        <dbReference type="ChEBI" id="CHEBI:29105"/>
        <label>1</label>
    </ligand>
</feature>
<dbReference type="KEGG" id="vg:23698132"/>
<dbReference type="GO" id="GO:0039502">
    <property type="term" value="P:symbiont-mediated suppression of host type I interferon-mediated signaling pathway"/>
    <property type="evidence" value="ECO:0007669"/>
    <property type="project" value="UniProtKB-KW"/>
</dbReference>
<dbReference type="SUPFAM" id="SSF50494">
    <property type="entry name" value="Trypsin-like serine proteases"/>
    <property type="match status" value="1"/>
</dbReference>
<keyword evidence="26" id="KW-0547">Nucleotide-binding</keyword>
<dbReference type="InterPro" id="IPR001650">
    <property type="entry name" value="Helicase_C-like"/>
</dbReference>
<evidence type="ECO:0000256" key="12">
    <source>
        <dbReference type="ARBA" id="ARBA00022553"/>
    </source>
</evidence>
<evidence type="ECO:0000256" key="22">
    <source>
        <dbReference type="ARBA" id="ARBA00022691"/>
    </source>
</evidence>
<evidence type="ECO:0000256" key="23">
    <source>
        <dbReference type="ARBA" id="ARBA00022692"/>
    </source>
</evidence>
<dbReference type="InterPro" id="IPR038345">
    <property type="entry name" value="Flavi_E_Stem/Anchor_dom_sf"/>
</dbReference>
<dbReference type="InterPro" id="IPR038688">
    <property type="entry name" value="Flavi_propep_sf"/>
</dbReference>
<dbReference type="Gene3D" id="1.20.1280.260">
    <property type="match status" value="1"/>
</dbReference>
<dbReference type="GO" id="GO:0046983">
    <property type="term" value="F:protein dimerization activity"/>
    <property type="evidence" value="ECO:0007669"/>
    <property type="project" value="InterPro"/>
</dbReference>
<comment type="subunit">
    <text evidence="52">Forms a heterodimer with serine protease NS3. May form homooligomers.</text>
</comment>
<dbReference type="SUPFAM" id="SSF81296">
    <property type="entry name" value="E set domains"/>
    <property type="match status" value="1"/>
</dbReference>
<evidence type="ECO:0000256" key="45">
    <source>
        <dbReference type="ARBA" id="ARBA00023280"/>
    </source>
</evidence>
<dbReference type="GO" id="GO:0039564">
    <property type="term" value="P:symbiont-mediated suppression of host JAK-STAT cascade via inhibition of STAT2 activity"/>
    <property type="evidence" value="ECO:0007669"/>
    <property type="project" value="UniProtKB-KW"/>
</dbReference>
<keyword evidence="22" id="KW-0949">S-adenosyl-L-methionine</keyword>
<keyword evidence="34" id="KW-1043">Host membrane</keyword>
<dbReference type="SUPFAM" id="SSF56672">
    <property type="entry name" value="DNA/RNA polymerases"/>
    <property type="match status" value="1"/>
</dbReference>
<dbReference type="Gene3D" id="2.40.10.120">
    <property type="match status" value="1"/>
</dbReference>
<keyword evidence="21" id="KW-0808">Transferase</keyword>
<evidence type="ECO:0000256" key="34">
    <source>
        <dbReference type="ARBA" id="ARBA00022870"/>
    </source>
</evidence>
<evidence type="ECO:0000313" key="67">
    <source>
        <dbReference type="Proteomes" id="UP000102309"/>
    </source>
</evidence>
<dbReference type="Gene3D" id="2.60.40.350">
    <property type="match status" value="1"/>
</dbReference>
<feature type="transmembrane region" description="Helical" evidence="59">
    <location>
        <begin position="2201"/>
        <end position="2219"/>
    </location>
</feature>
<feature type="binding site" evidence="57">
    <location>
        <position position="3185"/>
    </location>
    <ligand>
        <name>Zn(2+)</name>
        <dbReference type="ChEBI" id="CHEBI:29105"/>
        <label>2</label>
    </ligand>
</feature>
<dbReference type="GO" id="GO:0003968">
    <property type="term" value="F:RNA-directed RNA polymerase activity"/>
    <property type="evidence" value="ECO:0007669"/>
    <property type="project" value="UniProtKB-KW"/>
</dbReference>
<name>A0A0C4W3V9_9FLAV</name>
<dbReference type="Pfam" id="PF20483">
    <property type="entry name" value="Flavi_NS5_thumb"/>
    <property type="match status" value="1"/>
</dbReference>
<evidence type="ECO:0000256" key="33">
    <source>
        <dbReference type="ARBA" id="ARBA00022844"/>
    </source>
</evidence>
<comment type="catalytic activity">
    <reaction evidence="49">
        <text>Selective hydrolysis of -Xaa-Xaa-|-Yaa- bonds in which each of the Xaa can be either Arg or Lys and Yaa can be either Ser or Ala.</text>
        <dbReference type="EC" id="3.4.21.91"/>
    </reaction>
</comment>
<evidence type="ECO:0000256" key="10">
    <source>
        <dbReference type="ARBA" id="ARBA00022510"/>
    </source>
</evidence>
<dbReference type="GO" id="GO:0005576">
    <property type="term" value="C:extracellular region"/>
    <property type="evidence" value="ECO:0007669"/>
    <property type="project" value="UniProtKB-SubCell"/>
</dbReference>
<evidence type="ECO:0000256" key="43">
    <source>
        <dbReference type="ARBA" id="ARBA00023184"/>
    </source>
</evidence>
<dbReference type="InterPro" id="IPR038055">
    <property type="entry name" value="Glycoprot_E_dimer_dom"/>
</dbReference>
<evidence type="ECO:0000259" key="63">
    <source>
        <dbReference type="PROSITE" id="PS51527"/>
    </source>
</evidence>
<evidence type="ECO:0000256" key="7">
    <source>
        <dbReference type="ARBA" id="ARBA00020107"/>
    </source>
</evidence>
<dbReference type="GO" id="GO:0017111">
    <property type="term" value="F:ribonucleoside triphosphate phosphatase activity"/>
    <property type="evidence" value="ECO:0007669"/>
    <property type="project" value="UniProtKB-EC"/>
</dbReference>
<evidence type="ECO:0000259" key="64">
    <source>
        <dbReference type="PROSITE" id="PS51528"/>
    </source>
</evidence>
<keyword evidence="42" id="KW-0325">Glycoprotein</keyword>
<dbReference type="InterPro" id="IPR036253">
    <property type="entry name" value="Glycoprot_cen/dimer_sf"/>
</dbReference>
<feature type="domain" description="Helicase C-terminal" evidence="62">
    <location>
        <begin position="1804"/>
        <end position="1966"/>
    </location>
</feature>
<dbReference type="InterPro" id="IPR002535">
    <property type="entry name" value="Flavi_propep"/>
</dbReference>
<evidence type="ECO:0000256" key="44">
    <source>
        <dbReference type="ARBA" id="ARBA00023258"/>
    </source>
</evidence>
<keyword evidence="18" id="KW-1090">Inhibition of host innate immune response by virus</keyword>
<dbReference type="InterPro" id="IPR001157">
    <property type="entry name" value="Flavi_NS1"/>
</dbReference>
<evidence type="ECO:0000256" key="47">
    <source>
        <dbReference type="ARBA" id="ARBA00023443"/>
    </source>
</evidence>
<dbReference type="Gene3D" id="2.60.98.10">
    <property type="entry name" value="Tick-borne Encephalitis virus Glycoprotein, domain 1"/>
    <property type="match status" value="1"/>
</dbReference>
<dbReference type="InterPro" id="IPR026470">
    <property type="entry name" value="Flavi_E_Stem/Anchor_dom"/>
</dbReference>
<feature type="transmembrane region" description="Helical" evidence="59">
    <location>
        <begin position="1301"/>
        <end position="1322"/>
    </location>
</feature>
<evidence type="ECO:0000256" key="40">
    <source>
        <dbReference type="ARBA" id="ARBA00023136"/>
    </source>
</evidence>
<evidence type="ECO:0000256" key="29">
    <source>
        <dbReference type="ARBA" id="ARBA00022806"/>
    </source>
</evidence>
<feature type="transmembrane region" description="Helical" evidence="59">
    <location>
        <begin position="2121"/>
        <end position="2142"/>
    </location>
</feature>
<evidence type="ECO:0000256" key="1">
    <source>
        <dbReference type="ARBA" id="ARBA00003504"/>
    </source>
</evidence>
<evidence type="ECO:0000256" key="11">
    <source>
        <dbReference type="ARBA" id="ARBA00022525"/>
    </source>
</evidence>
<keyword evidence="24" id="KW-0548">Nucleotidyltransferase</keyword>
<evidence type="ECO:0000256" key="38">
    <source>
        <dbReference type="ARBA" id="ARBA00022989"/>
    </source>
</evidence>
<feature type="region of interest" description="Disordered" evidence="58">
    <location>
        <begin position="1"/>
        <end position="29"/>
    </location>
</feature>
<evidence type="ECO:0000256" key="25">
    <source>
        <dbReference type="ARBA" id="ARBA00022723"/>
    </source>
</evidence>
<dbReference type="SUPFAM" id="SSF56983">
    <property type="entry name" value="Viral glycoprotein, central and dimerisation domains"/>
    <property type="match status" value="1"/>
</dbReference>
<feature type="disulfide bond" evidence="56">
    <location>
        <begin position="364"/>
        <end position="393"/>
    </location>
</feature>
<evidence type="ECO:0000256" key="51">
    <source>
        <dbReference type="ARBA" id="ARBA00035667"/>
    </source>
</evidence>
<evidence type="ECO:0000256" key="37">
    <source>
        <dbReference type="ARBA" id="ARBA00022953"/>
    </source>
</evidence>
<evidence type="ECO:0000256" key="35">
    <source>
        <dbReference type="ARBA" id="ARBA00022883"/>
    </source>
</evidence>
<dbReference type="GO" id="GO:0042025">
    <property type="term" value="C:host cell nucleus"/>
    <property type="evidence" value="ECO:0007669"/>
    <property type="project" value="UniProtKB-SubCell"/>
</dbReference>
<evidence type="ECO:0000256" key="24">
    <source>
        <dbReference type="ARBA" id="ARBA00022695"/>
    </source>
</evidence>
<keyword evidence="10" id="KW-1170">Fusion of virus membrane with host endosomal membrane</keyword>
<dbReference type="InterPro" id="IPR000208">
    <property type="entry name" value="Flavi_RdRp_fingers/palm"/>
</dbReference>
<dbReference type="Gene3D" id="3.40.50.300">
    <property type="entry name" value="P-loop containing nucleotide triphosphate hydrolases"/>
    <property type="match status" value="2"/>
</dbReference>
<feature type="domain" description="MRNA cap 0-1 NS5-type MT" evidence="65">
    <location>
        <begin position="2477"/>
        <end position="2741"/>
    </location>
</feature>
<feature type="disulfide bond" evidence="56">
    <location>
        <begin position="332"/>
        <end position="388"/>
    </location>
</feature>
<dbReference type="Pfam" id="PF07652">
    <property type="entry name" value="Flavi_DEAD"/>
    <property type="match status" value="1"/>
</dbReference>
<evidence type="ECO:0000259" key="65">
    <source>
        <dbReference type="PROSITE" id="PS51591"/>
    </source>
</evidence>
<dbReference type="PROSITE" id="PS51527">
    <property type="entry name" value="FLAVIVIRUS_NS2B"/>
    <property type="match status" value="1"/>
</dbReference>
<comment type="function">
    <text evidence="48">Component of the viral RNA replication complex that functions in virion assembly and antagonizes the host immune response.</text>
</comment>
<dbReference type="GO" id="GO:0019028">
    <property type="term" value="C:viral capsid"/>
    <property type="evidence" value="ECO:0007669"/>
    <property type="project" value="UniProtKB-KW"/>
</dbReference>
<dbReference type="Gene3D" id="1.10.260.90">
    <property type="match status" value="1"/>
</dbReference>
<feature type="transmembrane region" description="Helical" evidence="59">
    <location>
        <begin position="1112"/>
        <end position="1128"/>
    </location>
</feature>
<dbReference type="Pfam" id="PF01570">
    <property type="entry name" value="Flavi_propep"/>
    <property type="match status" value="1"/>
</dbReference>
<feature type="transmembrane region" description="Helical" evidence="59">
    <location>
        <begin position="2172"/>
        <end position="2189"/>
    </location>
</feature>
<evidence type="ECO:0000256" key="58">
    <source>
        <dbReference type="SAM" id="MobiDB-lite"/>
    </source>
</evidence>
<keyword evidence="45" id="KW-0899">Viral immunoevasion</keyword>
<keyword evidence="14" id="KW-1048">Host nucleus</keyword>
<dbReference type="Pfam" id="PF01728">
    <property type="entry name" value="FtsJ"/>
    <property type="match status" value="1"/>
</dbReference>
<dbReference type="GO" id="GO:0044167">
    <property type="term" value="C:host cell endoplasmic reticulum membrane"/>
    <property type="evidence" value="ECO:0007669"/>
    <property type="project" value="UniProtKB-SubCell"/>
</dbReference>
<dbReference type="GO" id="GO:0006508">
    <property type="term" value="P:proteolysis"/>
    <property type="evidence" value="ECO:0007669"/>
    <property type="project" value="UniProtKB-KW"/>
</dbReference>
<dbReference type="InterPro" id="IPR007094">
    <property type="entry name" value="RNA-dir_pol_PSvirus"/>
</dbReference>
<evidence type="ECO:0000256" key="55">
    <source>
        <dbReference type="PIRSR" id="PIRSR003817-1"/>
    </source>
</evidence>
<keyword evidence="43" id="KW-1038">Host endoplasmic reticulum</keyword>
<evidence type="ECO:0000256" key="27">
    <source>
        <dbReference type="ARBA" id="ARBA00022801"/>
    </source>
</evidence>
<organism evidence="66 67">
    <name type="scientific">Jutiapa virus</name>
    <dbReference type="NCBI Taxonomy" id="64299"/>
    <lineage>
        <taxon>Viruses</taxon>
        <taxon>Riboviria</taxon>
        <taxon>Orthornavirae</taxon>
        <taxon>Kitrinoviricota</taxon>
        <taxon>Flasuviricetes</taxon>
        <taxon>Amarillovirales</taxon>
        <taxon>Flaviviridae</taxon>
        <taxon>Orthoflavivirus</taxon>
        <taxon>Orthoflavivirus jutiapaense</taxon>
    </lineage>
</organism>
<dbReference type="InterPro" id="IPR027287">
    <property type="entry name" value="Flavi_E_Ig-like"/>
</dbReference>
<dbReference type="Gene3D" id="3.30.67.10">
    <property type="entry name" value="Viral Envelope Glycoprotein, domain 2"/>
    <property type="match status" value="1"/>
</dbReference>
<comment type="function">
    <text evidence="1">Functions as a signal peptide for NS4B and is required for the interferon antagonism activity of the latter.</text>
</comment>
<keyword evidence="38 59" id="KW-1133">Transmembrane helix</keyword>
<evidence type="ECO:0000256" key="49">
    <source>
        <dbReference type="ARBA" id="ARBA00024468"/>
    </source>
</evidence>
<keyword evidence="12" id="KW-0597">Phosphoprotein</keyword>
<dbReference type="InterPro" id="IPR013756">
    <property type="entry name" value="GlyE_cen_dom_subdom2"/>
</dbReference>
<keyword evidence="35" id="KW-1106">Inhibition of host STAT2 by virus</keyword>
<dbReference type="SMART" id="SM00487">
    <property type="entry name" value="DEXDc"/>
    <property type="match status" value="1"/>
</dbReference>
<feature type="active site" description="Charge relay system; for serine protease NS3 activity" evidence="55">
    <location>
        <position position="1511"/>
    </location>
</feature>
<keyword evidence="15" id="KW-0945">Host-virus interaction</keyword>
<dbReference type="Gene3D" id="2.40.10.10">
    <property type="entry name" value="Trypsin-like serine proteases"/>
    <property type="match status" value="1"/>
</dbReference>
<dbReference type="GO" id="GO:0055036">
    <property type="term" value="C:virion membrane"/>
    <property type="evidence" value="ECO:0007669"/>
    <property type="project" value="UniProtKB-SubCell"/>
</dbReference>
<evidence type="ECO:0000256" key="16">
    <source>
        <dbReference type="ARBA" id="ARBA00022595"/>
    </source>
</evidence>
<dbReference type="InterPro" id="IPR047530">
    <property type="entry name" value="Flavi_RdRp"/>
</dbReference>
<dbReference type="Pfam" id="PF01349">
    <property type="entry name" value="Flavi_NS4B"/>
    <property type="match status" value="1"/>
</dbReference>
<keyword evidence="41 56" id="KW-1015">Disulfide bond</keyword>
<evidence type="ECO:0000256" key="56">
    <source>
        <dbReference type="PIRSR" id="PIRSR003817-3"/>
    </source>
</evidence>
<keyword evidence="57" id="KW-0862">Zinc</keyword>
<evidence type="ECO:0000256" key="14">
    <source>
        <dbReference type="ARBA" id="ARBA00022562"/>
    </source>
</evidence>
<dbReference type="PROSITE" id="PS51192">
    <property type="entry name" value="HELICASE_ATP_BIND_1"/>
    <property type="match status" value="1"/>
</dbReference>
<evidence type="ECO:0000256" key="39">
    <source>
        <dbReference type="ARBA" id="ARBA00023042"/>
    </source>
</evidence>
<dbReference type="InterPro" id="IPR001528">
    <property type="entry name" value="Flavi_NS4B"/>
</dbReference>
<dbReference type="InterPro" id="IPR011492">
    <property type="entry name" value="Flavi_DEAD"/>
</dbReference>
<dbReference type="InterPro" id="IPR009003">
    <property type="entry name" value="Peptidase_S1_PA"/>
</dbReference>
<dbReference type="Pfam" id="PF00949">
    <property type="entry name" value="Peptidase_S7"/>
    <property type="match status" value="1"/>
</dbReference>
<feature type="domain" description="Peptidase S7" evidence="64">
    <location>
        <begin position="1460"/>
        <end position="1637"/>
    </location>
</feature>
<comment type="catalytic activity">
    <reaction evidence="54">
        <text>ATP + H2O = ADP + phosphate + H(+)</text>
        <dbReference type="Rhea" id="RHEA:13065"/>
        <dbReference type="ChEBI" id="CHEBI:15377"/>
        <dbReference type="ChEBI" id="CHEBI:15378"/>
        <dbReference type="ChEBI" id="CHEBI:30616"/>
        <dbReference type="ChEBI" id="CHEBI:43474"/>
        <dbReference type="ChEBI" id="CHEBI:456216"/>
        <dbReference type="EC" id="3.6.4.13"/>
    </reaction>
</comment>
<dbReference type="Pfam" id="PF20907">
    <property type="entry name" value="Flav_NS3-hel_C"/>
    <property type="match status" value="1"/>
</dbReference>
<dbReference type="Pfam" id="PF00972">
    <property type="entry name" value="Flavi_NS5"/>
    <property type="match status" value="1"/>
</dbReference>
<dbReference type="NCBIfam" id="TIGR04240">
    <property type="entry name" value="flavi_E_stem"/>
    <property type="match status" value="1"/>
</dbReference>
<feature type="binding site" evidence="57">
    <location>
        <position position="3201"/>
    </location>
    <ligand>
        <name>Zn(2+)</name>
        <dbReference type="ChEBI" id="CHEBI:29105"/>
        <label>2</label>
    </ligand>
</feature>
<accession>A0A0C4W3V9</accession>
<feature type="active site" description="Charge relay system; for serine protease NS3 activity" evidence="55">
    <location>
        <position position="1535"/>
    </location>
</feature>
<evidence type="ECO:0000256" key="36">
    <source>
        <dbReference type="ARBA" id="ARBA00022884"/>
    </source>
</evidence>
<comment type="subcellular location">
    <subcellularLocation>
        <location evidence="3">Host endoplasmic reticulum membrane</location>
        <topology evidence="3">Multi-pass membrane protein</topology>
    </subcellularLocation>
    <subcellularLocation>
        <location evidence="5">Host endoplasmic reticulum membrane</location>
        <topology evidence="5">Peripheral membrane protein</topology>
        <orientation evidence="5">Cytoplasmic side</orientation>
    </subcellularLocation>
    <subcellularLocation>
        <location evidence="47">Host endoplasmic reticulum membrane</location>
        <topology evidence="47">Peripheral membrane protein</topology>
        <orientation evidence="47">Lumenal side</orientation>
    </subcellularLocation>
    <subcellularLocation>
        <location evidence="2">Host nucleus</location>
    </subcellularLocation>
    <subcellularLocation>
        <location evidence="6">Secreted</location>
    </subcellularLocation>
    <subcellularLocation>
        <location evidence="4">Virion membrane</location>
        <topology evidence="4">Multi-pass membrane protein</topology>
    </subcellularLocation>
</comment>
<sequence length="3374" mass="377847">MLNNSKLKKPSGGGQRASGRRKKPSSQPVPMNLVMGVVHYATHIALGMKVNSRLRKFWRATPVGKLARVLTTLMNILRSLLNSVSQRKAKKQRGGQVVCVFPLVLVLVLGMEVVRDGGNWILKPSQHDTGAVVSVGNGTCAFSSLDVGFPCEHTVTYDCVTLVTAEEPVGVDCYCRGVDQVRVTYPLCRQARIRERRSLPIAKHPEIVMLSSTGFIPTLKDVNDHVGRAEEWVTNNYLKTIALGVVVVALMGFSWQSILVALLLVLVAPAISTGCVGVQEREILKGAEGTTWFEVLLEKKGCVTITAVDKPSIDIWLDDVKQSSVMASKEFCMKVEVSETQVSARCPTQGDATLGVEGKDDYVCKRTFSDRGWGNGCGLFGKGSIIGCAKTTCKDSNIIKTKVYETQSVQYVVAIEVHRGEVIRNNVSEKVVRATFSAEAEKHTVEIQDYGSLDFTCRVVASADLSNIRLIEVDSHYFNVHEDWLDDLPLPWRINEGRWKNMDRLVNFREPYAVKMIIMGYGDQRPAVLGALDKAEEIKKSGDAYHLNGGHVSCRVSVQKLKMKGTSYQFCTGNFEWTKKPILTNHDTVVLEVKYLGSDAPCRIPFKNTKDGSDDRGVLITSNPYVERTSGQVFLELEPLYGVSTIKVGDLSYQWNQKGSAIGKAVRKITNDVHKTLVIGSAFWNSDQRISSLNLMDLLRMPFSFLFGNMSFLMKIILSCVMIWFCLNVSNITLSVVAGVLGFGLLAFTTGVMGDHGCILDIERQEMKCGDGVMVWNEVNDWFSGYHFYPDDPETFVASLVHDKSRHCGYNPTNAMELAMWQQLQTQLNYLLESQNLEWRVVVASDYDGFPSGGNVGWKRKTGRNGLSWTNWLKSFDAYEWIFENAKGNGSYYVGKVGMSECPSSQRSWNAFSLTEFGVGMLTTRAFLDITTGPDRYCDTGLIGTAAKDNYMVHGSTWMWMESYAVNGTLQLQKLTYLYFVECLWPMTHTLDGKGVLESELILPRDLGGPISNLNRVKGYAVQDKGPWREGEITLERGYCPDTTVVVEEECAARGPSVKSTTEGGINIKDWCCKHCTLPPLKYTVGDDCWYAMEIRPRSKVNGLVMACDGEVVFDWGVASFLTFLYILTMRSRAGRHLSILCPLVGAFAYGTGLMNFTSVVRYLLALSLSMMQKFPEPVMWEIMMEVVFNLRPAGLLGMIFSRAWNFERMCAMVVFSRLIQDMVSSRFLYCSYLDAGALVFMGSCLGMPRLAHFLTVIVLNHDWLGGDLVRQVSLGFGALTLIAMSREFTKETWIQKTHTVVTLGLITLKAPFGFLVALWPWRRSIRTTDVTAIVGIILALGASVARNGINSELWVIGVLGAFLACFMIQVTVGGIHAEWDSHLDWKERCSNSTATIDLAVRRLPDGRLVNLSEKEGSHVDSFILAVGMILTGFHWVGLPLTIGGLAVKRWLVRPREQRSLIVYGGSDPENMEETGTVEDGVYRIFSSSLMGKKQIGVGVMQEGVFHTMWHVTRGSAIKVNGRLIVPHWASVEEDLISYSGTWRLSRKWQGDEVQVHAYTPDGNVQCTQLLPSKMELEDGTNLGLLPLDFPPGSSGSPIIDVTGAVIGLYGNGVLHGDIYCSSIAQTQKDIVLDQPALVKTDGWMSKGKLTVIDAHPGSGKTHKILPDLIKRALDRRLRTLVLAPTRVVVKEMEAALRGMDVSFHSSAASKKCAGSLADVMCHATFVTRKLIHMPQKNYEVIIMDEAHWTDPSSIAARGFITSLCEAKKCAVVLMTATPPGVEDPWPESNAPINDEEKVIPETAWKQGYEWISDYEGRTAWFVPSQNAGNGIAKTLRGLGKKVIILTSKTFHDAYPKIKEEKPDFVLTTDISEMGANLDVDRVIDPRTTLKPTEKGDVVEVSGERKITPASAAQRRGRVGRIVGRKADYVYQGDVNPDDSELVCWKEAQMLLDNMESRSGQASVFYGPEQSKMTEMPGFFKLRDEARKTFRHLLTACDFTPWLAWKVANEGKSIENRKWLSAGPKEHLVTDENCDPVTYKTPGGRVERLQPIWLDNRMVRERKDLQALIDYGEMRRSVVMELPSVFVAQMMEALDNVYSYYTAKPGSRHFQMAEKALPTSLLSILQGFLMLFGLMVVIVWLCSSRKIDRVFLGTLVILGCSVAAYMGGVQLAMVASAALIAFILLICMVPEEGMQRTQIDTTLAIFVHSMLLFVGMVVANEMRWLENTKKDLKDLFAFQESVEHHGPILESLAASLDIKPMTIWGVYATLVTFLRPQLLHGLKMFTHRVIAGAVSGKTDTILGLRNGFVSAGMGLADVSLLVSFCRNLNPFTLVLGMVAAMLHWAWFYPMHEASLTSKAHRVVTQSMARNNLLEGEIIANLDEYAVDTDETERKTSFVVACSLGIINALVVRSPWAVCEASLIILSAIRYFLDPRTMTMLTLPVVSGMGAIIRGDYFGVAPILHAIYLSAKSQRRGIVTSNPTYGEMWKKALNAMTQKEFIDYKRRMVTEVDRADAREAIKKGKTNTGHSVSRGTSKLCWMDEHGLISLEGTVVDLGCGRGGWSYYAAAQPSVREVKSFTLGTSGHEKPILMETFGWNLISFKSKVDVFSLEPFPADTIMCDIGESNPNSHVESKRTLQVLKLLKEWKKKNPHAGFVVKVLNPYSAGVMEELLKMQAQFGGGIVRLPMSRNSTHEMYYTSSITNNIVGNVTAVTKQLMRRMQMEGGPRVIPDVTLPLGTRNVEYKCQKCDQNKIADRIHKLKSENSDRWIQDNNHPYRTWTYHGSFKVRSMGTKASAPNHIVRLLSWPWNQLERVVSMSMTDTTAFGQQRVFKEKVDTKAPEPPKEVRRVMRLVFTWLVKRILAKGGKVRLCTKEEFINKIESHAAIGAWSKEMESWTSAREAVNDPMFWNLVSRERELHKKGKCEMCVYNLMGKREKKPGEYGVAKGSRTIWYMWLGSRFLEFEAFGFLNEEHWASRKLSGGGVEGVPLAYLGYLLSEMADKPGVLYADDTAGWDTRITEADLEDERTLLDYMTPEHRLLAQPLFDLTYMNKVALCPRPYKTGGVVIDVISRRDQRGSGQVVTYALNTLTNIKVQLIRMAESEGVLTSELQDNGLRGWLEMHGEDRLTRLLVSGDDCVVNAMDERFSNALTWLNLMAKVRKDVGQWEPSRGRDDWEEVEFCSNHFHRLTMKDGRELIVPCRDQTELVARACVNQGGSADPRATGCLAKSYAQMWQLLYFHRRDLRMMSLAIMSAVPVDWVPTGRTTWSVHAGKEWMTDEDMLEVWNRIWIRDNPWMDRKDEIDQWSNIPYLPRKVDKKCGSLIGMKNRIEWAKLLPGAVLKVRNVFGRENFRDYLQVMGRFVQKQPSATFSMY</sequence>
<evidence type="ECO:0000256" key="41">
    <source>
        <dbReference type="ARBA" id="ARBA00023157"/>
    </source>
</evidence>
<feature type="transmembrane region" description="Helical" evidence="59">
    <location>
        <begin position="1328"/>
        <end position="1347"/>
    </location>
</feature>
<dbReference type="InterPro" id="IPR000336">
    <property type="entry name" value="Flavivir/Alphavir_Ig-like_sf"/>
</dbReference>
<feature type="binding site" evidence="57">
    <location>
        <position position="2916"/>
    </location>
    <ligand>
        <name>Zn(2+)</name>
        <dbReference type="ChEBI" id="CHEBI:29105"/>
        <label>1</label>
    </ligand>
</feature>
<evidence type="ECO:0000256" key="48">
    <source>
        <dbReference type="ARBA" id="ARBA00024317"/>
    </source>
</evidence>
<feature type="domain" description="Helicase ATP-binding" evidence="61">
    <location>
        <begin position="1642"/>
        <end position="1797"/>
    </location>
</feature>
<dbReference type="EMBL" id="KJ469371">
    <property type="protein sequence ID" value="AJA91182.1"/>
    <property type="molecule type" value="Genomic_RNA"/>
</dbReference>
<dbReference type="InterPro" id="IPR046811">
    <property type="entry name" value="Flavi_NS5_thumb"/>
</dbReference>
<dbReference type="SUPFAM" id="SSF53335">
    <property type="entry name" value="S-adenosyl-L-methionine-dependent methyltransferases"/>
    <property type="match status" value="1"/>
</dbReference>
<evidence type="ECO:0000256" key="54">
    <source>
        <dbReference type="ARBA" id="ARBA00047984"/>
    </source>
</evidence>
<evidence type="ECO:0000256" key="28">
    <source>
        <dbReference type="ARBA" id="ARBA00022804"/>
    </source>
</evidence>
<dbReference type="GO" id="GO:0003723">
    <property type="term" value="F:RNA binding"/>
    <property type="evidence" value="ECO:0007669"/>
    <property type="project" value="UniProtKB-KW"/>
</dbReference>
<dbReference type="CDD" id="cd20761">
    <property type="entry name" value="capping_2-OMTase_Flaviviridae"/>
    <property type="match status" value="1"/>
</dbReference>
<evidence type="ECO:0000256" key="57">
    <source>
        <dbReference type="PIRSR" id="PIRSR003817-4"/>
    </source>
</evidence>
<dbReference type="InterPro" id="IPR026490">
    <property type="entry name" value="mRNA_cap_0/1_MeTrfase"/>
</dbReference>
<dbReference type="SMART" id="SM00490">
    <property type="entry name" value="HELICc"/>
    <property type="match status" value="1"/>
</dbReference>
<dbReference type="PROSITE" id="PS51528">
    <property type="entry name" value="FLAVIVIRUS_NS3PRO"/>
    <property type="match status" value="1"/>
</dbReference>
<dbReference type="InterPro" id="IPR049486">
    <property type="entry name" value="NS3-hel_C_flaviviridae"/>
</dbReference>
<evidence type="ECO:0000256" key="8">
    <source>
        <dbReference type="ARBA" id="ARBA00022484"/>
    </source>
</evidence>
<dbReference type="Pfam" id="PF02832">
    <property type="entry name" value="Flavi_glycop_C"/>
    <property type="match status" value="1"/>
</dbReference>
<keyword evidence="44" id="KW-0922">Interferon antiviral system evasion</keyword>
<dbReference type="InterPro" id="IPR013755">
    <property type="entry name" value="Flav_gly_cen_dom_subdom1"/>
</dbReference>
<feature type="active site" description="Charge relay system; for serine protease NS3 activity" evidence="55">
    <location>
        <position position="1595"/>
    </location>
</feature>
<keyword evidence="20" id="KW-0645">Protease</keyword>
<dbReference type="GO" id="GO:0039654">
    <property type="term" value="P:fusion of virus membrane with host endosome membrane"/>
    <property type="evidence" value="ECO:0007669"/>
    <property type="project" value="UniProtKB-KW"/>
</dbReference>
<feature type="disulfide bond" evidence="56">
    <location>
        <begin position="571"/>
        <end position="602"/>
    </location>
</feature>
<feature type="disulfide bond" evidence="56">
    <location>
        <begin position="346"/>
        <end position="377"/>
    </location>
</feature>
<evidence type="ECO:0000256" key="6">
    <source>
        <dbReference type="ARBA" id="ARBA00004613"/>
    </source>
</evidence>
<evidence type="ECO:0000256" key="13">
    <source>
        <dbReference type="ARBA" id="ARBA00022561"/>
    </source>
</evidence>
<keyword evidence="46" id="KW-1160">Virus entry into host cell</keyword>
<keyword evidence="32" id="KW-0067">ATP-binding</keyword>
<dbReference type="PIRSF" id="PIRSF003817">
    <property type="entry name" value="Gen_Poly_FLV"/>
    <property type="match status" value="1"/>
</dbReference>
<dbReference type="Gene3D" id="3.40.50.150">
    <property type="entry name" value="Vaccinia Virus protein VP39"/>
    <property type="match status" value="1"/>
</dbReference>
<feature type="disulfide bond" evidence="56">
    <location>
        <begin position="275"/>
        <end position="302"/>
    </location>
</feature>
<keyword evidence="23 59" id="KW-0812">Transmembrane</keyword>
<keyword evidence="31" id="KW-1114">Inhibition of host interferon signaling pathway by virus</keyword>
<feature type="domain" description="Flavivirus NS2B" evidence="63">
    <location>
        <begin position="1325"/>
        <end position="1455"/>
    </location>
</feature>
<evidence type="ECO:0000256" key="30">
    <source>
        <dbReference type="ARBA" id="ARBA00022825"/>
    </source>
</evidence>
<evidence type="ECO:0000256" key="59">
    <source>
        <dbReference type="SAM" id="Phobius"/>
    </source>
</evidence>
<feature type="binding site" evidence="57">
    <location>
        <position position="3320"/>
    </location>
    <ligand>
        <name>Zn(2+)</name>
        <dbReference type="ChEBI" id="CHEBI:29105"/>
        <label>2</label>
    </ligand>
</feature>
<evidence type="ECO:0000256" key="20">
    <source>
        <dbReference type="ARBA" id="ARBA00022670"/>
    </source>
</evidence>
<dbReference type="SUPFAM" id="SSF52540">
    <property type="entry name" value="P-loop containing nucleoside triphosphate hydrolases"/>
    <property type="match status" value="2"/>
</dbReference>